<dbReference type="InterPro" id="IPR011051">
    <property type="entry name" value="RmlC_Cupin_sf"/>
</dbReference>
<reference evidence="3 5" key="2">
    <citation type="submission" date="2016-10" db="EMBL/GenBank/DDBJ databases">
        <authorList>
            <person name="Varghese N."/>
            <person name="Submissions S."/>
        </authorList>
    </citation>
    <scope>NUCLEOTIDE SEQUENCE [LARGE SCALE GENOMIC DNA]</scope>
    <source>
        <strain evidence="3 5">BS2773</strain>
    </source>
</reference>
<keyword evidence="5" id="KW-1185">Reference proteome</keyword>
<protein>
    <submittedName>
        <fullName evidence="2 3">Cupin</fullName>
    </submittedName>
</protein>
<organism evidence="2 4">
    <name type="scientific">Pseudomonas costantinii</name>
    <dbReference type="NCBI Taxonomy" id="168469"/>
    <lineage>
        <taxon>Bacteria</taxon>
        <taxon>Pseudomonadati</taxon>
        <taxon>Pseudomonadota</taxon>
        <taxon>Gammaproteobacteria</taxon>
        <taxon>Pseudomonadales</taxon>
        <taxon>Pseudomonadaceae</taxon>
        <taxon>Pseudomonas</taxon>
    </lineage>
</organism>
<evidence type="ECO:0000313" key="3">
    <source>
        <dbReference type="EMBL" id="SED40300.1"/>
    </source>
</evidence>
<dbReference type="Gene3D" id="2.60.120.10">
    <property type="entry name" value="Jelly Rolls"/>
    <property type="match status" value="1"/>
</dbReference>
<dbReference type="RefSeq" id="WP_071487018.1">
    <property type="nucleotide sequence ID" value="NZ_FNTS01000002.1"/>
</dbReference>
<evidence type="ECO:0000259" key="1">
    <source>
        <dbReference type="Pfam" id="PF07883"/>
    </source>
</evidence>
<feature type="domain" description="Cupin type-2" evidence="1">
    <location>
        <begin position="35"/>
        <end position="100"/>
    </location>
</feature>
<dbReference type="AlphaFoldDB" id="A0A1S2UG45"/>
<gene>
    <name evidence="2" type="ORF">BFL40_28220</name>
    <name evidence="3" type="ORF">SAMN04515675_1001</name>
</gene>
<accession>A0A1S2UG45</accession>
<dbReference type="InterPro" id="IPR013096">
    <property type="entry name" value="Cupin_2"/>
</dbReference>
<name>A0A1S2UG45_9PSED</name>
<dbReference type="InterPro" id="IPR014710">
    <property type="entry name" value="RmlC-like_jellyroll"/>
</dbReference>
<dbReference type="OrthoDB" id="9811153at2"/>
<evidence type="ECO:0000313" key="2">
    <source>
        <dbReference type="EMBL" id="OIN45411.1"/>
    </source>
</evidence>
<dbReference type="Proteomes" id="UP000181661">
    <property type="component" value="Unassembled WGS sequence"/>
</dbReference>
<reference evidence="2 4" key="1">
    <citation type="submission" date="2016-08" db="EMBL/GenBank/DDBJ databases">
        <title>Draft genome sequence of Pseudomonas costantinii LMG 22119, type strain isolated from cultivated mushroom (Agaricus bisporus) sporophores.</title>
        <authorList>
            <person name="Tambong J.T."/>
        </authorList>
    </citation>
    <scope>NUCLEOTIDE SEQUENCE [LARGE SCALE GENOMIC DNA]</scope>
    <source>
        <strain evidence="2 4">LMG 22119</strain>
    </source>
</reference>
<comment type="caution">
    <text evidence="2">The sequence shown here is derived from an EMBL/GenBank/DDBJ whole genome shotgun (WGS) entry which is preliminary data.</text>
</comment>
<dbReference type="EMBL" id="FNTS01000002">
    <property type="protein sequence ID" value="SED40300.1"/>
    <property type="molecule type" value="Genomic_DNA"/>
</dbReference>
<dbReference type="SUPFAM" id="SSF51182">
    <property type="entry name" value="RmlC-like cupins"/>
    <property type="match status" value="1"/>
</dbReference>
<evidence type="ECO:0000313" key="5">
    <source>
        <dbReference type="Proteomes" id="UP000182179"/>
    </source>
</evidence>
<proteinExistence type="predicted"/>
<dbReference type="EMBL" id="MDDR01000057">
    <property type="protein sequence ID" value="OIN45411.1"/>
    <property type="molecule type" value="Genomic_DNA"/>
</dbReference>
<dbReference type="Proteomes" id="UP000182179">
    <property type="component" value="Unassembled WGS sequence"/>
</dbReference>
<sequence length="121" mass="13826">MGKITIQELTEHNINSEGTARARFIHTEHCTIAFWFLEKGAIIPRHQHEQEACPIIIKGKLKLLVDNVPYVLTDGQCAIVQSNVAHEAIALETCEILEVYSPVREDYKKLDFRKVAWDVVQ</sequence>
<evidence type="ECO:0000313" key="4">
    <source>
        <dbReference type="Proteomes" id="UP000181661"/>
    </source>
</evidence>
<dbReference type="Pfam" id="PF07883">
    <property type="entry name" value="Cupin_2"/>
    <property type="match status" value="1"/>
</dbReference>